<evidence type="ECO:0000313" key="4">
    <source>
        <dbReference type="Proteomes" id="UP000661858"/>
    </source>
</evidence>
<dbReference type="SUPFAM" id="SSF56973">
    <property type="entry name" value="Aerolisin/ETX pore-forming domain"/>
    <property type="match status" value="1"/>
</dbReference>
<feature type="chain" id="PRO_5038108030" evidence="2">
    <location>
        <begin position="42"/>
        <end position="341"/>
    </location>
</feature>
<evidence type="ECO:0000313" key="3">
    <source>
        <dbReference type="EMBL" id="MBL1087687.1"/>
    </source>
</evidence>
<accession>A0A937JTD6</accession>
<keyword evidence="2" id="KW-0732">Signal</keyword>
<feature type="compositionally biased region" description="Basic and acidic residues" evidence="1">
    <location>
        <begin position="147"/>
        <end position="159"/>
    </location>
</feature>
<evidence type="ECO:0000256" key="1">
    <source>
        <dbReference type="SAM" id="MobiDB-lite"/>
    </source>
</evidence>
<feature type="region of interest" description="Disordered" evidence="1">
    <location>
        <begin position="136"/>
        <end position="165"/>
    </location>
</feature>
<dbReference type="RefSeq" id="WP_201844285.1">
    <property type="nucleotide sequence ID" value="NZ_JAERRK010000043.1"/>
</dbReference>
<feature type="signal peptide" evidence="2">
    <location>
        <begin position="1"/>
        <end position="41"/>
    </location>
</feature>
<protein>
    <submittedName>
        <fullName evidence="3">Uncharacterized protein</fullName>
    </submittedName>
</protein>
<organism evidence="3 4">
    <name type="scientific">Streptomyces actinomycinicus</name>
    <dbReference type="NCBI Taxonomy" id="1695166"/>
    <lineage>
        <taxon>Bacteria</taxon>
        <taxon>Bacillati</taxon>
        <taxon>Actinomycetota</taxon>
        <taxon>Actinomycetes</taxon>
        <taxon>Kitasatosporales</taxon>
        <taxon>Streptomycetaceae</taxon>
        <taxon>Streptomyces</taxon>
    </lineage>
</organism>
<name>A0A937JTD6_9ACTN</name>
<keyword evidence="4" id="KW-1185">Reference proteome</keyword>
<reference evidence="3" key="1">
    <citation type="submission" date="2021-01" db="EMBL/GenBank/DDBJ databases">
        <title>WGS of actinomycetes isolated from Thailand.</title>
        <authorList>
            <person name="Thawai C."/>
        </authorList>
    </citation>
    <scope>NUCLEOTIDE SEQUENCE</scope>
    <source>
        <strain evidence="3">RCU-197</strain>
    </source>
</reference>
<gene>
    <name evidence="3" type="ORF">JK359_38150</name>
</gene>
<evidence type="ECO:0000256" key="2">
    <source>
        <dbReference type="SAM" id="SignalP"/>
    </source>
</evidence>
<dbReference type="EMBL" id="JAERRK010000043">
    <property type="protein sequence ID" value="MBL1087687.1"/>
    <property type="molecule type" value="Genomic_DNA"/>
</dbReference>
<dbReference type="Proteomes" id="UP000661858">
    <property type="component" value="Unassembled WGS sequence"/>
</dbReference>
<dbReference type="AlphaFoldDB" id="A0A937JTD6"/>
<comment type="caution">
    <text evidence="3">The sequence shown here is derived from an EMBL/GenBank/DDBJ whole genome shotgun (WGS) entry which is preliminary data.</text>
</comment>
<sequence>MATPCTKADRGRRAGDAMTAVVVTGLLTCASLLGTPTPAHADSGPAAAVADHTYETNEAVLDAMAKWAPLNWSESVMGYPRGLDRDASGSVKAVHLADVRKTYAPDQAIRDAMNAAQQYAADERNPEPLRASARKLVDGWPGGTKSSRPDIRANTRDDTVPSGGQTAEQYCGMTNTAPRHPAFGQAAPCVFVGKLDEKHPVRGASHAMAGEGKLTYKVSASVNDEKSVTEGWSAGGKITPKLISKDQADIGAELSFSYSYASTSVTRLQNTLETDVEIEVPADKRGFLEGRANGAYYTGYIVLRDIDGDNQESTMAVPARVYVQAPGTTTPVTWFKRLTPA</sequence>
<proteinExistence type="predicted"/>